<gene>
    <name evidence="1" type="ORF">K1T71_005342</name>
</gene>
<name>A0ACC1D762_9NEOP</name>
<dbReference type="Proteomes" id="UP000824533">
    <property type="component" value="Linkage Group LG08"/>
</dbReference>
<sequence length="91" mass="10026">MAADELFSVLQVSGTLAPRSPRRNCNTLNGYTLSALVNTNLSEMENDDTIAAFGACACVVVLYVSALLWSRGVVRRRTGTDASRHRNYRFN</sequence>
<keyword evidence="2" id="KW-1185">Reference proteome</keyword>
<evidence type="ECO:0000313" key="1">
    <source>
        <dbReference type="EMBL" id="KAJ0179630.1"/>
    </source>
</evidence>
<dbReference type="EMBL" id="CM034394">
    <property type="protein sequence ID" value="KAJ0179630.1"/>
    <property type="molecule type" value="Genomic_DNA"/>
</dbReference>
<accession>A0ACC1D762</accession>
<evidence type="ECO:0000313" key="2">
    <source>
        <dbReference type="Proteomes" id="UP000824533"/>
    </source>
</evidence>
<proteinExistence type="predicted"/>
<protein>
    <submittedName>
        <fullName evidence="1">Uncharacterized protein</fullName>
    </submittedName>
</protein>
<reference evidence="1 2" key="1">
    <citation type="journal article" date="2021" name="Front. Genet.">
        <title>Chromosome-Level Genome Assembly Reveals Significant Gene Expansion in the Toll and IMD Signaling Pathways of Dendrolimus kikuchii.</title>
        <authorList>
            <person name="Zhou J."/>
            <person name="Wu P."/>
            <person name="Xiong Z."/>
            <person name="Liu N."/>
            <person name="Zhao N."/>
            <person name="Ji M."/>
            <person name="Qiu Y."/>
            <person name="Yang B."/>
        </authorList>
    </citation>
    <scope>NUCLEOTIDE SEQUENCE [LARGE SCALE GENOMIC DNA]</scope>
    <source>
        <strain evidence="1">Ann1</strain>
    </source>
</reference>
<comment type="caution">
    <text evidence="1">The sequence shown here is derived from an EMBL/GenBank/DDBJ whole genome shotgun (WGS) entry which is preliminary data.</text>
</comment>
<organism evidence="1 2">
    <name type="scientific">Dendrolimus kikuchii</name>
    <dbReference type="NCBI Taxonomy" id="765133"/>
    <lineage>
        <taxon>Eukaryota</taxon>
        <taxon>Metazoa</taxon>
        <taxon>Ecdysozoa</taxon>
        <taxon>Arthropoda</taxon>
        <taxon>Hexapoda</taxon>
        <taxon>Insecta</taxon>
        <taxon>Pterygota</taxon>
        <taxon>Neoptera</taxon>
        <taxon>Endopterygota</taxon>
        <taxon>Lepidoptera</taxon>
        <taxon>Glossata</taxon>
        <taxon>Ditrysia</taxon>
        <taxon>Bombycoidea</taxon>
        <taxon>Lasiocampidae</taxon>
        <taxon>Dendrolimus</taxon>
    </lineage>
</organism>